<reference evidence="8 9" key="1">
    <citation type="submission" date="2016-05" db="EMBL/GenBank/DDBJ databases">
        <title>Draft genome sequence of a porcine commensal Rothia nasimurium.</title>
        <authorList>
            <person name="Gaiser R.A."/>
            <person name="Van Baarlen P."/>
            <person name="Wells J.M."/>
        </authorList>
    </citation>
    <scope>NUCLEOTIDE SEQUENCE [LARGE SCALE GENOMIC DNA]</scope>
    <source>
        <strain evidence="8 9">PT-32</strain>
    </source>
</reference>
<dbReference type="RefSeq" id="WP_083091444.1">
    <property type="nucleotide sequence ID" value="NZ_LXWF01000012.1"/>
</dbReference>
<dbReference type="GO" id="GO:0016616">
    <property type="term" value="F:oxidoreductase activity, acting on the CH-OH group of donors, NAD or NADP as acceptor"/>
    <property type="evidence" value="ECO:0007669"/>
    <property type="project" value="UniProtKB-ARBA"/>
</dbReference>
<keyword evidence="3" id="KW-0560">Oxidoreductase</keyword>
<dbReference type="Proteomes" id="UP000192359">
    <property type="component" value="Unassembled WGS sequence"/>
</dbReference>
<dbReference type="PIRSF" id="PIRSF000097">
    <property type="entry name" value="AKR"/>
    <property type="match status" value="1"/>
</dbReference>
<evidence type="ECO:0000256" key="5">
    <source>
        <dbReference type="PIRSR" id="PIRSR000097-2"/>
    </source>
</evidence>
<dbReference type="OrthoDB" id="9804790at2"/>
<dbReference type="EMBL" id="LXWF01000012">
    <property type="protein sequence ID" value="ORC20651.1"/>
    <property type="molecule type" value="Genomic_DNA"/>
</dbReference>
<evidence type="ECO:0000313" key="9">
    <source>
        <dbReference type="Proteomes" id="UP000192359"/>
    </source>
</evidence>
<evidence type="ECO:0000313" key="8">
    <source>
        <dbReference type="EMBL" id="ORC20651.1"/>
    </source>
</evidence>
<dbReference type="PRINTS" id="PR00069">
    <property type="entry name" value="ALDKETRDTASE"/>
</dbReference>
<dbReference type="InterPro" id="IPR036812">
    <property type="entry name" value="NAD(P)_OxRdtase_dom_sf"/>
</dbReference>
<dbReference type="SUPFAM" id="SSF51430">
    <property type="entry name" value="NAD(P)-linked oxidoreductase"/>
    <property type="match status" value="1"/>
</dbReference>
<keyword evidence="9" id="KW-1185">Reference proteome</keyword>
<evidence type="ECO:0000256" key="6">
    <source>
        <dbReference type="PIRSR" id="PIRSR000097-3"/>
    </source>
</evidence>
<feature type="active site" description="Proton donor" evidence="4">
    <location>
        <position position="38"/>
    </location>
</feature>
<dbReference type="PANTHER" id="PTHR43827:SF3">
    <property type="entry name" value="NADP-DEPENDENT OXIDOREDUCTASE DOMAIN-CONTAINING PROTEIN"/>
    <property type="match status" value="1"/>
</dbReference>
<protein>
    <submittedName>
        <fullName evidence="8">2,5-diketo-D-gluconic acid reductase</fullName>
    </submittedName>
</protein>
<feature type="site" description="Lowers pKa of active site Tyr" evidence="6">
    <location>
        <position position="63"/>
    </location>
</feature>
<evidence type="ECO:0000256" key="4">
    <source>
        <dbReference type="PIRSR" id="PIRSR000097-1"/>
    </source>
</evidence>
<dbReference type="PROSITE" id="PS00062">
    <property type="entry name" value="ALDOKETO_REDUCTASE_2"/>
    <property type="match status" value="1"/>
</dbReference>
<evidence type="ECO:0000256" key="2">
    <source>
        <dbReference type="ARBA" id="ARBA00022857"/>
    </source>
</evidence>
<gene>
    <name evidence="8" type="ORF">A7979_11040</name>
</gene>
<evidence type="ECO:0000256" key="3">
    <source>
        <dbReference type="ARBA" id="ARBA00023002"/>
    </source>
</evidence>
<dbReference type="FunFam" id="3.20.20.100:FF:000015">
    <property type="entry name" value="Oxidoreductase, aldo/keto reductase family"/>
    <property type="match status" value="1"/>
</dbReference>
<proteinExistence type="inferred from homology"/>
<dbReference type="Pfam" id="PF00248">
    <property type="entry name" value="Aldo_ket_red"/>
    <property type="match status" value="1"/>
</dbReference>
<dbReference type="InterPro" id="IPR020471">
    <property type="entry name" value="AKR"/>
</dbReference>
<comment type="similarity">
    <text evidence="1">Belongs to the aldo/keto reductase family.</text>
</comment>
<organism evidence="8 9">
    <name type="scientific">Rothia nasimurium</name>
    <dbReference type="NCBI Taxonomy" id="85336"/>
    <lineage>
        <taxon>Bacteria</taxon>
        <taxon>Bacillati</taxon>
        <taxon>Actinomycetota</taxon>
        <taxon>Actinomycetes</taxon>
        <taxon>Micrococcales</taxon>
        <taxon>Micrococcaceae</taxon>
        <taxon>Rothia</taxon>
    </lineage>
</organism>
<feature type="binding site" evidence="5">
    <location>
        <position position="96"/>
    </location>
    <ligand>
        <name>substrate</name>
    </ligand>
</feature>
<name>A0A1Y1RRB2_9MICC</name>
<evidence type="ECO:0000256" key="1">
    <source>
        <dbReference type="ARBA" id="ARBA00007905"/>
    </source>
</evidence>
<keyword evidence="2" id="KW-0521">NADP</keyword>
<accession>A0A1Y1RRB2</accession>
<dbReference type="Gene3D" id="3.20.20.100">
    <property type="entry name" value="NADP-dependent oxidoreductase domain"/>
    <property type="match status" value="1"/>
</dbReference>
<dbReference type="AlphaFoldDB" id="A0A1Y1RRB2"/>
<dbReference type="PANTHER" id="PTHR43827">
    <property type="entry name" value="2,5-DIKETO-D-GLUCONIC ACID REDUCTASE"/>
    <property type="match status" value="1"/>
</dbReference>
<dbReference type="InterPro" id="IPR018170">
    <property type="entry name" value="Aldo/ket_reductase_CS"/>
</dbReference>
<evidence type="ECO:0000259" key="7">
    <source>
        <dbReference type="Pfam" id="PF00248"/>
    </source>
</evidence>
<feature type="domain" description="NADP-dependent oxidoreductase" evidence="7">
    <location>
        <begin position="11"/>
        <end position="245"/>
    </location>
</feature>
<dbReference type="PROSITE" id="PS00798">
    <property type="entry name" value="ALDOKETO_REDUCTASE_1"/>
    <property type="match status" value="1"/>
</dbReference>
<dbReference type="InterPro" id="IPR023210">
    <property type="entry name" value="NADP_OxRdtase_dom"/>
</dbReference>
<comment type="caution">
    <text evidence="8">The sequence shown here is derived from an EMBL/GenBank/DDBJ whole genome shotgun (WGS) entry which is preliminary data.</text>
</comment>
<sequence length="274" mass="30459">MVTAPGFGVFQIPAEETVQAVADAIEAGYRHIDTAQSYANEEAVGEGIRRSGLDRSELFVTTKVWLDNYGRGTTFSSVEASLERLGLDYVDEFLLHQPFSDVFGAWHDLEEAHRQGLARRIGVSNFTPARVHDLGSFSDIYPMVNQIEINPFHQRTADVVELQEKGVAVEAWAPFAEGKSGLFTNPVLTEIGEAYGKSPAQVTLRWLLQRGITPLAKSVRPERMSQNLDVQDFELTAQDMEAISTLESGNSLFFDHQSLAAIDLMVSLVKQRRQ</sequence>